<keyword evidence="3 7" id="KW-0812">Transmembrane</keyword>
<proteinExistence type="inferred from homology"/>
<gene>
    <name evidence="9" type="ORF">METESE_10230</name>
</gene>
<evidence type="ECO:0000256" key="5">
    <source>
        <dbReference type="ARBA" id="ARBA00023136"/>
    </source>
</evidence>
<dbReference type="EMBL" id="AP027081">
    <property type="protein sequence ID" value="BDU76065.1"/>
    <property type="molecule type" value="Genomic_DNA"/>
</dbReference>
<dbReference type="Proteomes" id="UP001228113">
    <property type="component" value="Chromosome"/>
</dbReference>
<evidence type="ECO:0000256" key="7">
    <source>
        <dbReference type="SAM" id="Phobius"/>
    </source>
</evidence>
<dbReference type="GO" id="GO:0005886">
    <property type="term" value="C:plasma membrane"/>
    <property type="evidence" value="ECO:0007669"/>
    <property type="project" value="UniProtKB-SubCell"/>
</dbReference>
<dbReference type="RefSeq" id="WP_316411212.1">
    <property type="nucleotide sequence ID" value="NZ_AP027081.1"/>
</dbReference>
<comment type="subcellular location">
    <subcellularLocation>
        <location evidence="1">Cell membrane</location>
        <topology evidence="1">Multi-pass membrane protein</topology>
    </subcellularLocation>
</comment>
<evidence type="ECO:0000313" key="10">
    <source>
        <dbReference type="Proteomes" id="UP001228113"/>
    </source>
</evidence>
<feature type="transmembrane region" description="Helical" evidence="7">
    <location>
        <begin position="493"/>
        <end position="513"/>
    </location>
</feature>
<keyword evidence="4 7" id="KW-1133">Transmembrane helix</keyword>
<dbReference type="PANTHER" id="PTHR30509">
    <property type="entry name" value="P-HYDROXYBENZOIC ACID EFFLUX PUMP SUBUNIT-RELATED"/>
    <property type="match status" value="1"/>
</dbReference>
<feature type="transmembrane region" description="Helical" evidence="7">
    <location>
        <begin position="146"/>
        <end position="168"/>
    </location>
</feature>
<feature type="transmembrane region" description="Helical" evidence="7">
    <location>
        <begin position="470"/>
        <end position="486"/>
    </location>
</feature>
<evidence type="ECO:0000256" key="4">
    <source>
        <dbReference type="ARBA" id="ARBA00022989"/>
    </source>
</evidence>
<evidence type="ECO:0000313" key="9">
    <source>
        <dbReference type="EMBL" id="BDU76065.1"/>
    </source>
</evidence>
<reference evidence="9" key="1">
    <citation type="journal article" date="2023" name="Int. J. Syst. Evol. Microbiol.">
        <title>Mesoterricola silvestris gen. nov., sp. nov., Mesoterricola sediminis sp. nov., Geothrix oryzae sp. nov., Geothrix edaphica sp. nov., Geothrix rubra sp. nov., and Geothrix limicola sp. nov., six novel members of Acidobacteriota isolated from soils.</title>
        <authorList>
            <person name="Itoh H."/>
            <person name="Sugisawa Y."/>
            <person name="Mise K."/>
            <person name="Xu Z."/>
            <person name="Kuniyasu M."/>
            <person name="Ushijima N."/>
            <person name="Kawano K."/>
            <person name="Kobayashi E."/>
            <person name="Shiratori Y."/>
            <person name="Masuda Y."/>
            <person name="Senoo K."/>
        </authorList>
    </citation>
    <scope>NUCLEOTIDE SEQUENCE</scope>
    <source>
        <strain evidence="9">W786</strain>
    </source>
</reference>
<keyword evidence="5 7" id="KW-0472">Membrane</keyword>
<name>A0AA48GX92_9BACT</name>
<sequence>MDMGSQAGRFAAREWMDPSATRALRATAAFMLPLVLVPLGLLRVNDAVMASFAGHAVLCLDVKGAYALRLLLLGGLSVVFTGSTWLGAMVAPDVRLAVLATGLIALGAGAWRHGLGEYGPPAASTSALLFFLGLGSAGPADPPLRLAAATLAGCVGGIAVLAASWPFLAQHPLRRPVALCWTALSALAEALPPVEGGDPVQRQVKIQAAEHGLREALDQAKQVLEGARGGSARPMVKELEALRRTAAELAVRLVALHPTLDRLLEPPGPGPLAAGFSAFLGSLVNLGRSVGLATVSHQSGHLSRFEVRLMRLERLTQVLRKRAAARLGGTPEGAHLDRVLGDILDLLPETRTRLRSAMERAQERGPISFELFDLKAWALRPLASALNFSLQVDPALVRYTFRLAALMMPMTFAWQHWNLPHGFWMPLCVMVVIQPDYGATRMRATQRAVGTLAGCATGSLLLWLRLPLPLLLAATALTCWAFTFFLKRDYKTAVFFITLLVVLQFQAAGPVTLTLTLQRIGLTMAGCLMALVGALAFWPMWERDRFPPLLAEALRTHAFFADLLCRGLAGTPDIAPATVLKVKRRCQRANSLVFSSLNRMAGDPEVKQEGIERAAALANHTQRLARALSVAAVHFAPGVPPIPGLEATARAISGALEALAAAVEGDPSRLEDARTAVAVLDLPRPADPHAAWAAAQIALAVNELDAMLVAGV</sequence>
<feature type="domain" description="Integral membrane bound transporter" evidence="8">
    <location>
        <begin position="412"/>
        <end position="532"/>
    </location>
</feature>
<dbReference type="PANTHER" id="PTHR30509:SF9">
    <property type="entry name" value="MULTIDRUG RESISTANCE PROTEIN MDTO"/>
    <property type="match status" value="1"/>
</dbReference>
<evidence type="ECO:0000259" key="8">
    <source>
        <dbReference type="Pfam" id="PF13515"/>
    </source>
</evidence>
<dbReference type="AlphaFoldDB" id="A0AA48GX92"/>
<protein>
    <recommendedName>
        <fullName evidence="8">Integral membrane bound transporter domain-containing protein</fullName>
    </recommendedName>
</protein>
<feature type="transmembrane region" description="Helical" evidence="7">
    <location>
        <begin position="23"/>
        <end position="45"/>
    </location>
</feature>
<dbReference type="Pfam" id="PF13515">
    <property type="entry name" value="FUSC_2"/>
    <property type="match status" value="1"/>
</dbReference>
<dbReference type="InterPro" id="IPR049453">
    <property type="entry name" value="Memb_transporter_dom"/>
</dbReference>
<evidence type="ECO:0000256" key="3">
    <source>
        <dbReference type="ARBA" id="ARBA00022692"/>
    </source>
</evidence>
<evidence type="ECO:0000256" key="6">
    <source>
        <dbReference type="ARBA" id="ARBA00043993"/>
    </source>
</evidence>
<accession>A0AA48GX92</accession>
<feature type="transmembrane region" description="Helical" evidence="7">
    <location>
        <begin position="519"/>
        <end position="538"/>
    </location>
</feature>
<evidence type="ECO:0000256" key="2">
    <source>
        <dbReference type="ARBA" id="ARBA00022475"/>
    </source>
</evidence>
<organism evidence="9 10">
    <name type="scientific">Mesoterricola sediminis</name>
    <dbReference type="NCBI Taxonomy" id="2927980"/>
    <lineage>
        <taxon>Bacteria</taxon>
        <taxon>Pseudomonadati</taxon>
        <taxon>Acidobacteriota</taxon>
        <taxon>Holophagae</taxon>
        <taxon>Holophagales</taxon>
        <taxon>Holophagaceae</taxon>
        <taxon>Mesoterricola</taxon>
    </lineage>
</organism>
<evidence type="ECO:0000256" key="1">
    <source>
        <dbReference type="ARBA" id="ARBA00004651"/>
    </source>
</evidence>
<keyword evidence="2" id="KW-1003">Cell membrane</keyword>
<comment type="similarity">
    <text evidence="6">Belongs to the YccS/YhfK family.</text>
</comment>
<keyword evidence="10" id="KW-1185">Reference proteome</keyword>
<feature type="transmembrane region" description="Helical" evidence="7">
    <location>
        <begin position="66"/>
        <end position="88"/>
    </location>
</feature>
<dbReference type="KEGG" id="msea:METESE_10230"/>
<feature type="transmembrane region" description="Helical" evidence="7">
    <location>
        <begin position="94"/>
        <end position="111"/>
    </location>
</feature>